<dbReference type="AlphaFoldDB" id="A0A2G5U8T2"/>
<evidence type="ECO:0000313" key="3">
    <source>
        <dbReference type="Proteomes" id="UP000230233"/>
    </source>
</evidence>
<proteinExistence type="predicted"/>
<evidence type="ECO:0000256" key="1">
    <source>
        <dbReference type="SAM" id="MobiDB-lite"/>
    </source>
</evidence>
<comment type="caution">
    <text evidence="2">The sequence shown here is derived from an EMBL/GenBank/DDBJ whole genome shotgun (WGS) entry which is preliminary data.</text>
</comment>
<name>A0A2G5U8T2_9PELO</name>
<feature type="region of interest" description="Disordered" evidence="1">
    <location>
        <begin position="25"/>
        <end position="70"/>
    </location>
</feature>
<organism evidence="2 3">
    <name type="scientific">Caenorhabditis nigoni</name>
    <dbReference type="NCBI Taxonomy" id="1611254"/>
    <lineage>
        <taxon>Eukaryota</taxon>
        <taxon>Metazoa</taxon>
        <taxon>Ecdysozoa</taxon>
        <taxon>Nematoda</taxon>
        <taxon>Chromadorea</taxon>
        <taxon>Rhabditida</taxon>
        <taxon>Rhabditina</taxon>
        <taxon>Rhabditomorpha</taxon>
        <taxon>Rhabditoidea</taxon>
        <taxon>Rhabditidae</taxon>
        <taxon>Peloderinae</taxon>
        <taxon>Caenorhabditis</taxon>
    </lineage>
</organism>
<keyword evidence="3" id="KW-1185">Reference proteome</keyword>
<protein>
    <submittedName>
        <fullName evidence="2">Uncharacterized protein</fullName>
    </submittedName>
</protein>
<dbReference type="Proteomes" id="UP000230233">
    <property type="component" value="Chromosome IV"/>
</dbReference>
<feature type="compositionally biased region" description="Acidic residues" evidence="1">
    <location>
        <begin position="29"/>
        <end position="50"/>
    </location>
</feature>
<gene>
    <name evidence="2" type="primary">Cnig_chr_IV.g15123</name>
    <name evidence="2" type="ORF">B9Z55_015123</name>
</gene>
<accession>A0A2G5U8T2</accession>
<dbReference type="EMBL" id="PDUG01000004">
    <property type="protein sequence ID" value="PIC35938.1"/>
    <property type="molecule type" value="Genomic_DNA"/>
</dbReference>
<sequence length="70" mass="8451">MEMPRRTVDKLRLIGRRKRIHEDLMENSAGDDVEVEEEEEEEIEELDSNEFDNSRIHEEYDDWEDGLKSI</sequence>
<reference evidence="3" key="1">
    <citation type="submission" date="2017-10" db="EMBL/GenBank/DDBJ databases">
        <title>Rapid genome shrinkage in a self-fertile nematode reveals novel sperm competition proteins.</title>
        <authorList>
            <person name="Yin D."/>
            <person name="Schwarz E.M."/>
            <person name="Thomas C.G."/>
            <person name="Felde R.L."/>
            <person name="Korf I.F."/>
            <person name="Cutter A.D."/>
            <person name="Schartner C.M."/>
            <person name="Ralston E.J."/>
            <person name="Meyer B.J."/>
            <person name="Haag E.S."/>
        </authorList>
    </citation>
    <scope>NUCLEOTIDE SEQUENCE [LARGE SCALE GENOMIC DNA]</scope>
    <source>
        <strain evidence="3">JU1422</strain>
    </source>
</reference>
<evidence type="ECO:0000313" key="2">
    <source>
        <dbReference type="EMBL" id="PIC35938.1"/>
    </source>
</evidence>